<feature type="transmembrane region" description="Helical" evidence="7">
    <location>
        <begin position="379"/>
        <end position="401"/>
    </location>
</feature>
<keyword evidence="6 7" id="KW-0472">Membrane</keyword>
<accession>A0A562TYF7</accession>
<evidence type="ECO:0000256" key="6">
    <source>
        <dbReference type="ARBA" id="ARBA00023136"/>
    </source>
</evidence>
<dbReference type="CDD" id="cd06173">
    <property type="entry name" value="MFS_MefA_like"/>
    <property type="match status" value="1"/>
</dbReference>
<dbReference type="AlphaFoldDB" id="A0A562TYF7"/>
<feature type="transmembrane region" description="Helical" evidence="7">
    <location>
        <begin position="20"/>
        <end position="44"/>
    </location>
</feature>
<feature type="transmembrane region" description="Helical" evidence="7">
    <location>
        <begin position="50"/>
        <end position="75"/>
    </location>
</feature>
<feature type="transmembrane region" description="Helical" evidence="7">
    <location>
        <begin position="351"/>
        <end position="373"/>
    </location>
</feature>
<keyword evidence="4 7" id="KW-0812">Transmembrane</keyword>
<dbReference type="RefSeq" id="WP_144913471.1">
    <property type="nucleotide sequence ID" value="NZ_VLLI01000008.1"/>
</dbReference>
<evidence type="ECO:0000256" key="2">
    <source>
        <dbReference type="ARBA" id="ARBA00022448"/>
    </source>
</evidence>
<evidence type="ECO:0000313" key="10">
    <source>
        <dbReference type="Proteomes" id="UP000317010"/>
    </source>
</evidence>
<dbReference type="OrthoDB" id="9775268at2"/>
<dbReference type="GO" id="GO:0005886">
    <property type="term" value="C:plasma membrane"/>
    <property type="evidence" value="ECO:0007669"/>
    <property type="project" value="UniProtKB-SubCell"/>
</dbReference>
<dbReference type="GO" id="GO:0022857">
    <property type="term" value="F:transmembrane transporter activity"/>
    <property type="evidence" value="ECO:0007669"/>
    <property type="project" value="InterPro"/>
</dbReference>
<dbReference type="Pfam" id="PF05977">
    <property type="entry name" value="MFS_3"/>
    <property type="match status" value="1"/>
</dbReference>
<dbReference type="PANTHER" id="PTHR23513">
    <property type="entry name" value="INTEGRAL MEMBRANE EFFLUX PROTEIN-RELATED"/>
    <property type="match status" value="1"/>
</dbReference>
<dbReference type="SUPFAM" id="SSF103473">
    <property type="entry name" value="MFS general substrate transporter"/>
    <property type="match status" value="1"/>
</dbReference>
<reference evidence="9 10" key="1">
    <citation type="submission" date="2019-07" db="EMBL/GenBank/DDBJ databases">
        <title>Genomic Encyclopedia of Archaeal and Bacterial Type Strains, Phase II (KMG-II): from individual species to whole genera.</title>
        <authorList>
            <person name="Goeker M."/>
        </authorList>
    </citation>
    <scope>NUCLEOTIDE SEQUENCE [LARGE SCALE GENOMIC DNA]</scope>
    <source>
        <strain evidence="9 10">ATCC BAA-1854</strain>
    </source>
</reference>
<keyword evidence="10" id="KW-1185">Reference proteome</keyword>
<dbReference type="InterPro" id="IPR020846">
    <property type="entry name" value="MFS_dom"/>
</dbReference>
<evidence type="ECO:0000256" key="1">
    <source>
        <dbReference type="ARBA" id="ARBA00004651"/>
    </source>
</evidence>
<keyword evidence="3" id="KW-1003">Cell membrane</keyword>
<feature type="transmembrane region" description="Helical" evidence="7">
    <location>
        <begin position="293"/>
        <end position="311"/>
    </location>
</feature>
<evidence type="ECO:0000256" key="3">
    <source>
        <dbReference type="ARBA" id="ARBA00022475"/>
    </source>
</evidence>
<proteinExistence type="predicted"/>
<evidence type="ECO:0000256" key="5">
    <source>
        <dbReference type="ARBA" id="ARBA00022989"/>
    </source>
</evidence>
<feature type="transmembrane region" description="Helical" evidence="7">
    <location>
        <begin position="263"/>
        <end position="281"/>
    </location>
</feature>
<dbReference type="PROSITE" id="PS50850">
    <property type="entry name" value="MFS"/>
    <property type="match status" value="1"/>
</dbReference>
<name>A0A562TYF7_9SPHI</name>
<protein>
    <submittedName>
        <fullName evidence="9">Putative MFS family arabinose efflux permease</fullName>
    </submittedName>
</protein>
<gene>
    <name evidence="9" type="ORF">JN11_02827</name>
</gene>
<sequence length="426" mass="45668">MKKIGELNLFRAFRSLNYTLYFIGRSVSQFGTWMQRTAVVWVVYSITHSAFLLGVTIFAEQFPSFIFSIFGGVAADRYDRYKIIKITQITSMIQAVLLAILIYTGHTAVWAILVLSVILGIINAFDVPARQALVNEVVADPADLPNALSLTTAMASLAQLLGPALSGIILNVFGAAVCFLINAASFGGVIISLLLMKLPAHIPKNSKKKITTEFIEGFAYLKKAPDIGLIILMLAIVSLLMLPYNTVLPVFAKVVFKGDASTFGYITSFIGIGAVTGTIFLASRKPGTGLKMILFLSTIVMAVGLIGFSQIKNFPLAMFFAALAGFGGIAQFTVCNIYVQSESAPHMRGRVISILLMAIFGMMPIGSVLVGAVSQHIGAPATVLGQGIIGIVIALIFAKFLTGREKNPISKDIDPGVTEEVITEGL</sequence>
<dbReference type="Gene3D" id="1.20.1250.20">
    <property type="entry name" value="MFS general substrate transporter like domains"/>
    <property type="match status" value="1"/>
</dbReference>
<keyword evidence="5 7" id="KW-1133">Transmembrane helix</keyword>
<feature type="transmembrane region" description="Helical" evidence="7">
    <location>
        <begin position="227"/>
        <end position="251"/>
    </location>
</feature>
<comment type="caution">
    <text evidence="9">The sequence shown here is derived from an EMBL/GenBank/DDBJ whole genome shotgun (WGS) entry which is preliminary data.</text>
</comment>
<dbReference type="Proteomes" id="UP000317010">
    <property type="component" value="Unassembled WGS sequence"/>
</dbReference>
<feature type="transmembrane region" description="Helical" evidence="7">
    <location>
        <begin position="317"/>
        <end position="339"/>
    </location>
</feature>
<evidence type="ECO:0000259" key="8">
    <source>
        <dbReference type="PROSITE" id="PS50850"/>
    </source>
</evidence>
<evidence type="ECO:0000256" key="7">
    <source>
        <dbReference type="SAM" id="Phobius"/>
    </source>
</evidence>
<keyword evidence="2" id="KW-0813">Transport</keyword>
<organism evidence="9 10">
    <name type="scientific">Mucilaginibacter frigoritolerans</name>
    <dbReference type="NCBI Taxonomy" id="652788"/>
    <lineage>
        <taxon>Bacteria</taxon>
        <taxon>Pseudomonadati</taxon>
        <taxon>Bacteroidota</taxon>
        <taxon>Sphingobacteriia</taxon>
        <taxon>Sphingobacteriales</taxon>
        <taxon>Sphingobacteriaceae</taxon>
        <taxon>Mucilaginibacter</taxon>
    </lineage>
</organism>
<feature type="transmembrane region" description="Helical" evidence="7">
    <location>
        <begin position="168"/>
        <end position="195"/>
    </location>
</feature>
<dbReference type="InterPro" id="IPR036259">
    <property type="entry name" value="MFS_trans_sf"/>
</dbReference>
<evidence type="ECO:0000256" key="4">
    <source>
        <dbReference type="ARBA" id="ARBA00022692"/>
    </source>
</evidence>
<comment type="subcellular location">
    <subcellularLocation>
        <location evidence="1">Cell membrane</location>
        <topology evidence="1">Multi-pass membrane protein</topology>
    </subcellularLocation>
</comment>
<dbReference type="InterPro" id="IPR010290">
    <property type="entry name" value="TM_effector"/>
</dbReference>
<feature type="transmembrane region" description="Helical" evidence="7">
    <location>
        <begin position="96"/>
        <end position="122"/>
    </location>
</feature>
<dbReference type="PANTHER" id="PTHR23513:SF11">
    <property type="entry name" value="STAPHYLOFERRIN A TRANSPORTER"/>
    <property type="match status" value="1"/>
</dbReference>
<evidence type="ECO:0000313" key="9">
    <source>
        <dbReference type="EMBL" id="TWI98639.1"/>
    </source>
</evidence>
<dbReference type="EMBL" id="VLLI01000008">
    <property type="protein sequence ID" value="TWI98639.1"/>
    <property type="molecule type" value="Genomic_DNA"/>
</dbReference>
<feature type="domain" description="Major facilitator superfamily (MFS) profile" evidence="8">
    <location>
        <begin position="17"/>
        <end position="406"/>
    </location>
</feature>